<dbReference type="AlphaFoldDB" id="A0AA38GBR2"/>
<feature type="domain" description="Thioredoxin" evidence="3">
    <location>
        <begin position="6"/>
        <end position="66"/>
    </location>
</feature>
<protein>
    <recommendedName>
        <fullName evidence="3">Thioredoxin domain-containing protein</fullName>
    </recommendedName>
</protein>
<keyword evidence="1" id="KW-1015">Disulfide bond</keyword>
<name>A0AA38GBR2_TAXCH</name>
<dbReference type="EMBL" id="JAHRHJ020000003">
    <property type="protein sequence ID" value="KAH9320551.1"/>
    <property type="molecule type" value="Genomic_DNA"/>
</dbReference>
<evidence type="ECO:0000313" key="5">
    <source>
        <dbReference type="Proteomes" id="UP000824469"/>
    </source>
</evidence>
<feature type="non-terminal residue" evidence="4">
    <location>
        <position position="80"/>
    </location>
</feature>
<dbReference type="InterPro" id="IPR013766">
    <property type="entry name" value="Thioredoxin_domain"/>
</dbReference>
<dbReference type="Pfam" id="PF00085">
    <property type="entry name" value="Thioredoxin"/>
    <property type="match status" value="1"/>
</dbReference>
<proteinExistence type="inferred from homology"/>
<dbReference type="InterPro" id="IPR036249">
    <property type="entry name" value="Thioredoxin-like_sf"/>
</dbReference>
<dbReference type="Proteomes" id="UP000824469">
    <property type="component" value="Unassembled WGS sequence"/>
</dbReference>
<dbReference type="PANTHER" id="PTHR46115">
    <property type="entry name" value="THIOREDOXIN-LIKE PROTEIN 1"/>
    <property type="match status" value="1"/>
</dbReference>
<comment type="caution">
    <text evidence="4">The sequence shown here is derived from an EMBL/GenBank/DDBJ whole genome shotgun (WGS) entry which is preliminary data.</text>
</comment>
<dbReference type="InterPro" id="IPR017937">
    <property type="entry name" value="Thioredoxin_CS"/>
</dbReference>
<organism evidence="4 5">
    <name type="scientific">Taxus chinensis</name>
    <name type="common">Chinese yew</name>
    <name type="synonym">Taxus wallichiana var. chinensis</name>
    <dbReference type="NCBI Taxonomy" id="29808"/>
    <lineage>
        <taxon>Eukaryota</taxon>
        <taxon>Viridiplantae</taxon>
        <taxon>Streptophyta</taxon>
        <taxon>Embryophyta</taxon>
        <taxon>Tracheophyta</taxon>
        <taxon>Spermatophyta</taxon>
        <taxon>Pinopsida</taxon>
        <taxon>Pinidae</taxon>
        <taxon>Conifers II</taxon>
        <taxon>Cupressales</taxon>
        <taxon>Taxaceae</taxon>
        <taxon>Taxus</taxon>
    </lineage>
</organism>
<dbReference type="CDD" id="cd02947">
    <property type="entry name" value="TRX_family"/>
    <property type="match status" value="1"/>
</dbReference>
<comment type="similarity">
    <text evidence="2">Belongs to the thioredoxin family. Plant F-type subfamily.</text>
</comment>
<evidence type="ECO:0000256" key="2">
    <source>
        <dbReference type="ARBA" id="ARBA00038337"/>
    </source>
</evidence>
<dbReference type="SUPFAM" id="SSF52833">
    <property type="entry name" value="Thioredoxin-like"/>
    <property type="match status" value="1"/>
</dbReference>
<evidence type="ECO:0000313" key="4">
    <source>
        <dbReference type="EMBL" id="KAH9320551.1"/>
    </source>
</evidence>
<reference evidence="4 5" key="1">
    <citation type="journal article" date="2021" name="Nat. Plants">
        <title>The Taxus genome provides insights into paclitaxel biosynthesis.</title>
        <authorList>
            <person name="Xiong X."/>
            <person name="Gou J."/>
            <person name="Liao Q."/>
            <person name="Li Y."/>
            <person name="Zhou Q."/>
            <person name="Bi G."/>
            <person name="Li C."/>
            <person name="Du R."/>
            <person name="Wang X."/>
            <person name="Sun T."/>
            <person name="Guo L."/>
            <person name="Liang H."/>
            <person name="Lu P."/>
            <person name="Wu Y."/>
            <person name="Zhang Z."/>
            <person name="Ro D.K."/>
            <person name="Shang Y."/>
            <person name="Huang S."/>
            <person name="Yan J."/>
        </authorList>
    </citation>
    <scope>NUCLEOTIDE SEQUENCE [LARGE SCALE GENOMIC DNA]</scope>
    <source>
        <strain evidence="4">Ta-2019</strain>
    </source>
</reference>
<sequence length="80" mass="8547">SSKVLVVNSDAEFSNALSKLQDGKGLAIAYFTAAWCGPCRTISPIVDNLSTSYSNVTFMKLDVDQINLSETLKSSQVASV</sequence>
<dbReference type="Gene3D" id="3.40.30.10">
    <property type="entry name" value="Glutaredoxin"/>
    <property type="match status" value="1"/>
</dbReference>
<feature type="non-terminal residue" evidence="4">
    <location>
        <position position="1"/>
    </location>
</feature>
<evidence type="ECO:0000259" key="3">
    <source>
        <dbReference type="Pfam" id="PF00085"/>
    </source>
</evidence>
<accession>A0AA38GBR2</accession>
<gene>
    <name evidence="4" type="ORF">KI387_015190</name>
</gene>
<evidence type="ECO:0000256" key="1">
    <source>
        <dbReference type="ARBA" id="ARBA00023157"/>
    </source>
</evidence>
<keyword evidence="5" id="KW-1185">Reference proteome</keyword>
<dbReference type="PROSITE" id="PS00194">
    <property type="entry name" value="THIOREDOXIN_1"/>
    <property type="match status" value="1"/>
</dbReference>